<dbReference type="VEuPathDB" id="TriTrypDB:Lsey_0315_0070"/>
<organism evidence="2 3">
    <name type="scientific">Leptomonas seymouri</name>
    <dbReference type="NCBI Taxonomy" id="5684"/>
    <lineage>
        <taxon>Eukaryota</taxon>
        <taxon>Discoba</taxon>
        <taxon>Euglenozoa</taxon>
        <taxon>Kinetoplastea</taxon>
        <taxon>Metakinetoplastina</taxon>
        <taxon>Trypanosomatida</taxon>
        <taxon>Trypanosomatidae</taxon>
        <taxon>Leishmaniinae</taxon>
        <taxon>Leptomonas</taxon>
    </lineage>
</organism>
<gene>
    <name evidence="2" type="ORF">ABL78_7088</name>
</gene>
<name>A0A0N1P9P5_LEPSE</name>
<evidence type="ECO:0000313" key="2">
    <source>
        <dbReference type="EMBL" id="KPI83870.1"/>
    </source>
</evidence>
<proteinExistence type="predicted"/>
<feature type="coiled-coil region" evidence="1">
    <location>
        <begin position="401"/>
        <end position="477"/>
    </location>
</feature>
<dbReference type="OrthoDB" id="272971at2759"/>
<evidence type="ECO:0000313" key="3">
    <source>
        <dbReference type="Proteomes" id="UP000038009"/>
    </source>
</evidence>
<dbReference type="Proteomes" id="UP000038009">
    <property type="component" value="Unassembled WGS sequence"/>
</dbReference>
<evidence type="ECO:0000256" key="1">
    <source>
        <dbReference type="SAM" id="Coils"/>
    </source>
</evidence>
<keyword evidence="3" id="KW-1185">Reference proteome</keyword>
<dbReference type="EMBL" id="LJSK01000315">
    <property type="protein sequence ID" value="KPI83870.1"/>
    <property type="molecule type" value="Genomic_DNA"/>
</dbReference>
<sequence length="639" mass="73670">MADSDVDEILQKFFVTIAEKDSDAFKLFEDNKRLRNLVEQTLSARKELESRHRTTLVLVDSLQAALREKECLIEAQDGENAAWREHIAELRSLLDRPSELNHGLEDLVEDVRSMSAELRSLRHAFQYARWCCDGWEEYSAEAVVQVEARERGVLEEAALTVLSTLGTRASEVHFVIGDAEARSATSSITLKQLEASYARAQSEREELVEAHGKALRAAELEAQQQQERAGMLQREVDAAREGAELQLHHKECQRQRLHFVQECWMQRAQMLGERCRAAETSWASTVRQLCSAVHLLAATQKEKDDLTAKHELVLLTQEHSRQRLFKLTKQVEQLKQQQSDLEDLQQRCSEQQEDLRTLRAKYIAVTDKERSLRQQLHTSTEVTSMKLQAAEEAASTSQRHRFSLEERLQTTQDALKLLQKEAAVLRRQCEEHRATQALLQATQDQLRETEKHSFNFQASLDKLREEQQAQLHAAEARNAAKLDSLSHAHKEELDQAVLKARTAIDEREAALQTAQEVHAKEKQQLQHELQEWIQEVDRQKKQSAAQQEQLAAERSARQLLEHQYRQETSVVRSMILEHSREEPQRGPQPADLEAKISFLMQRNELLEEACYRSANVITRLREALHREQMTSRALRQRDA</sequence>
<keyword evidence="1" id="KW-0175">Coiled coil</keyword>
<comment type="caution">
    <text evidence="2">The sequence shown here is derived from an EMBL/GenBank/DDBJ whole genome shotgun (WGS) entry which is preliminary data.</text>
</comment>
<feature type="coiled-coil region" evidence="1">
    <location>
        <begin position="504"/>
        <end position="553"/>
    </location>
</feature>
<feature type="coiled-coil region" evidence="1">
    <location>
        <begin position="190"/>
        <end position="242"/>
    </location>
</feature>
<accession>A0A0N1P9P5</accession>
<dbReference type="AlphaFoldDB" id="A0A0N1P9P5"/>
<feature type="coiled-coil region" evidence="1">
    <location>
        <begin position="317"/>
        <end position="361"/>
    </location>
</feature>
<reference evidence="2 3" key="1">
    <citation type="journal article" date="2015" name="PLoS Pathog.">
        <title>Leptomonas seymouri: Adaptations to the Dixenous Life Cycle Analyzed by Genome Sequencing, Transcriptome Profiling and Co-infection with Leishmania donovani.</title>
        <authorList>
            <person name="Kraeva N."/>
            <person name="Butenko A."/>
            <person name="Hlavacova J."/>
            <person name="Kostygov A."/>
            <person name="Myskova J."/>
            <person name="Grybchuk D."/>
            <person name="Lestinova T."/>
            <person name="Votypka J."/>
            <person name="Volf P."/>
            <person name="Opperdoes F."/>
            <person name="Flegontov P."/>
            <person name="Lukes J."/>
            <person name="Yurchenko V."/>
        </authorList>
    </citation>
    <scope>NUCLEOTIDE SEQUENCE [LARGE SCALE GENOMIC DNA]</scope>
    <source>
        <strain evidence="2 3">ATCC 30220</strain>
    </source>
</reference>
<dbReference type="OMA" id="YEDNKRM"/>
<protein>
    <submittedName>
        <fullName evidence="2">Uncharacterized protein</fullName>
    </submittedName>
</protein>